<evidence type="ECO:0000313" key="1">
    <source>
        <dbReference type="EMBL" id="GAI02941.1"/>
    </source>
</evidence>
<feature type="non-terminal residue" evidence="1">
    <location>
        <position position="1"/>
    </location>
</feature>
<protein>
    <recommendedName>
        <fullName evidence="2">Hydantoinase B/oxoprolinase domain-containing protein</fullName>
    </recommendedName>
</protein>
<proteinExistence type="predicted"/>
<evidence type="ECO:0008006" key="2">
    <source>
        <dbReference type="Google" id="ProtNLM"/>
    </source>
</evidence>
<comment type="caution">
    <text evidence="1">The sequence shown here is derived from an EMBL/GenBank/DDBJ whole genome shotgun (WGS) entry which is preliminary data.</text>
</comment>
<reference evidence="1" key="1">
    <citation type="journal article" date="2014" name="Front. Microbiol.">
        <title>High frequency of phylogenetically diverse reductive dehalogenase-homologous genes in deep subseafloor sedimentary metagenomes.</title>
        <authorList>
            <person name="Kawai M."/>
            <person name="Futagami T."/>
            <person name="Toyoda A."/>
            <person name="Takaki Y."/>
            <person name="Nishi S."/>
            <person name="Hori S."/>
            <person name="Arai W."/>
            <person name="Tsubouchi T."/>
            <person name="Morono Y."/>
            <person name="Uchiyama I."/>
            <person name="Ito T."/>
            <person name="Fujiyama A."/>
            <person name="Inagaki F."/>
            <person name="Takami H."/>
        </authorList>
    </citation>
    <scope>NUCLEOTIDE SEQUENCE</scope>
    <source>
        <strain evidence="1">Expedition CK06-06</strain>
    </source>
</reference>
<organism evidence="1">
    <name type="scientific">marine sediment metagenome</name>
    <dbReference type="NCBI Taxonomy" id="412755"/>
    <lineage>
        <taxon>unclassified sequences</taxon>
        <taxon>metagenomes</taxon>
        <taxon>ecological metagenomes</taxon>
    </lineage>
</organism>
<dbReference type="AlphaFoldDB" id="X1LAQ8"/>
<accession>X1LAQ8</accession>
<name>X1LAQ8_9ZZZZ</name>
<sequence length="92" mass="10508">WVDLPQIFVDTLQPGTEVLVSEGAGGAGFGDPLERDPEKVRWDAREEYISLNAARNIYGVVLDTEPELYRVDYEATKKLREELKEKRGKNKK</sequence>
<dbReference type="EMBL" id="BARV01012298">
    <property type="protein sequence ID" value="GAI02941.1"/>
    <property type="molecule type" value="Genomic_DNA"/>
</dbReference>
<gene>
    <name evidence="1" type="ORF">S06H3_22850</name>
</gene>